<dbReference type="GO" id="GO:0005525">
    <property type="term" value="F:GTP binding"/>
    <property type="evidence" value="ECO:0007669"/>
    <property type="project" value="UniProtKB-KW"/>
</dbReference>
<dbReference type="PANTHER" id="PTHR10903:SF184">
    <property type="entry name" value="GTP-BINDING PROTEIN A"/>
    <property type="match status" value="1"/>
</dbReference>
<dbReference type="InterPro" id="IPR027417">
    <property type="entry name" value="P-loop_NTPase"/>
</dbReference>
<evidence type="ECO:0000256" key="1">
    <source>
        <dbReference type="ARBA" id="ARBA00008535"/>
    </source>
</evidence>
<gene>
    <name evidence="6" type="primary">106072019</name>
</gene>
<dbReference type="InterPro" id="IPR045058">
    <property type="entry name" value="GIMA/IAN/Toc"/>
</dbReference>
<dbReference type="InterPro" id="IPR006703">
    <property type="entry name" value="G_AIG1"/>
</dbReference>
<organism evidence="6 7">
    <name type="scientific">Biomphalaria glabrata</name>
    <name type="common">Bloodfluke planorb</name>
    <name type="synonym">Freshwater snail</name>
    <dbReference type="NCBI Taxonomy" id="6526"/>
    <lineage>
        <taxon>Eukaryota</taxon>
        <taxon>Metazoa</taxon>
        <taxon>Spiralia</taxon>
        <taxon>Lophotrochozoa</taxon>
        <taxon>Mollusca</taxon>
        <taxon>Gastropoda</taxon>
        <taxon>Heterobranchia</taxon>
        <taxon>Euthyneura</taxon>
        <taxon>Panpulmonata</taxon>
        <taxon>Hygrophila</taxon>
        <taxon>Lymnaeoidea</taxon>
        <taxon>Planorbidae</taxon>
        <taxon>Biomphalaria</taxon>
    </lineage>
</organism>
<dbReference type="AlphaFoldDB" id="A0A2C9LU53"/>
<dbReference type="Pfam" id="PF04548">
    <property type="entry name" value="AIG1"/>
    <property type="match status" value="1"/>
</dbReference>
<keyword evidence="3" id="KW-0342">GTP-binding</keyword>
<feature type="domain" description="AIG1-type G" evidence="5">
    <location>
        <begin position="5"/>
        <end position="216"/>
    </location>
</feature>
<proteinExistence type="inferred from homology"/>
<protein>
    <recommendedName>
        <fullName evidence="5">AIG1-type G domain-containing protein</fullName>
    </recommendedName>
</protein>
<dbReference type="Gene3D" id="3.40.50.300">
    <property type="entry name" value="P-loop containing nucleotide triphosphate hydrolases"/>
    <property type="match status" value="1"/>
</dbReference>
<sequence length="533" mass="60669">MTNKDTHYTLIFIGRTGTGKSSLCNGISGSNKFVESDSGKSETSEPQSAESIHFGVRVTVVDTPGIMDTSVNSDEAKSKSLREMYQAISLCPASGKRAIILVLKYSDRFTDENRKCIYIAEKIFGEDFLGKCCIILFTHGDLFDTNNKKVKITFEEWCRREQGELKTLFRKCKNRILLFRKNDEDLEMNEKQIESLLEMTDTLDESYTNEKFEVAKRKHKRLRLESILPTLLTNYTKRLNSIQGEIEKRLYQDQTMEELLAFKVEANKIDHDLSVEDDGVFYEAGESSLFHEPKSRAEQILDQIQNRLLNKLNLLLTIPLDKMKRETENCKNIQEVDKLEENSNNLFKSFLKYGLVIGEDNISIDFESNVINLQNDDLRRFQNVIEMINKLKETLIEKRKKLILDQRKKEMRSKLKSHGIDLNSISDTDFGVDTPTKIKKEISELHETLKKSESMKSLLEEAEELEQKATEKIQKCKKNKIIMILDVASTVTLGAAGALSGFASASASGIAKGISRAAVAGAVRVGIERIRRT</sequence>
<evidence type="ECO:0000256" key="2">
    <source>
        <dbReference type="ARBA" id="ARBA00022741"/>
    </source>
</evidence>
<evidence type="ECO:0000313" key="6">
    <source>
        <dbReference type="EnsemblMetazoa" id="BGLB034895-PA"/>
    </source>
</evidence>
<evidence type="ECO:0000259" key="5">
    <source>
        <dbReference type="PROSITE" id="PS51720"/>
    </source>
</evidence>
<evidence type="ECO:0000313" key="7">
    <source>
        <dbReference type="Proteomes" id="UP000076420"/>
    </source>
</evidence>
<dbReference type="SUPFAM" id="SSF52540">
    <property type="entry name" value="P-loop containing nucleoside triphosphate hydrolases"/>
    <property type="match status" value="1"/>
</dbReference>
<dbReference type="VEuPathDB" id="VectorBase:BGLB034895"/>
<name>A0A2C9LU53_BIOGL</name>
<dbReference type="PANTHER" id="PTHR10903">
    <property type="entry name" value="GTPASE, IMAP FAMILY MEMBER-RELATED"/>
    <property type="match status" value="1"/>
</dbReference>
<dbReference type="KEGG" id="bgt:106072019"/>
<evidence type="ECO:0000256" key="3">
    <source>
        <dbReference type="ARBA" id="ARBA00023134"/>
    </source>
</evidence>
<accession>A0A2C9LU53</accession>
<dbReference type="Proteomes" id="UP000076420">
    <property type="component" value="Unassembled WGS sequence"/>
</dbReference>
<dbReference type="EnsemblMetazoa" id="BGLB034895-RA">
    <property type="protein sequence ID" value="BGLB034895-PA"/>
    <property type="gene ID" value="BGLB034895"/>
</dbReference>
<feature type="coiled-coil region" evidence="4">
    <location>
        <begin position="445"/>
        <end position="479"/>
    </location>
</feature>
<keyword evidence="2" id="KW-0547">Nucleotide-binding</keyword>
<comment type="similarity">
    <text evidence="1">Belongs to the TRAFAC class TrmE-Era-EngA-EngB-Septin-like GTPase superfamily. AIG1/Toc34/Toc159-like paraseptin GTPase family. IAN subfamily.</text>
</comment>
<keyword evidence="4" id="KW-0175">Coiled coil</keyword>
<dbReference type="PROSITE" id="PS51720">
    <property type="entry name" value="G_AIG1"/>
    <property type="match status" value="1"/>
</dbReference>
<reference evidence="6" key="1">
    <citation type="submission" date="2020-05" db="UniProtKB">
        <authorList>
            <consortium name="EnsemblMetazoa"/>
        </authorList>
    </citation>
    <scope>IDENTIFICATION</scope>
    <source>
        <strain evidence="6">BB02</strain>
    </source>
</reference>
<dbReference type="VEuPathDB" id="VectorBase:BGLAX_032899"/>
<evidence type="ECO:0000256" key="4">
    <source>
        <dbReference type="SAM" id="Coils"/>
    </source>
</evidence>